<dbReference type="STRING" id="1419482.SAMN05444266_102533"/>
<keyword evidence="3" id="KW-1185">Reference proteome</keyword>
<gene>
    <name evidence="2" type="ORF">SAMN05444266_102533</name>
</gene>
<evidence type="ECO:0000259" key="1">
    <source>
        <dbReference type="PROSITE" id="PS50213"/>
    </source>
</evidence>
<dbReference type="Proteomes" id="UP000184420">
    <property type="component" value="Unassembled WGS sequence"/>
</dbReference>
<accession>A0A1M6YXT8</accession>
<dbReference type="PANTHER" id="PTHR10900">
    <property type="entry name" value="PERIOSTIN-RELATED"/>
    <property type="match status" value="1"/>
</dbReference>
<proteinExistence type="predicted"/>
<name>A0A1M6YXT8_9BACT</name>
<organism evidence="2 3">
    <name type="scientific">Chitinophaga jiangningensis</name>
    <dbReference type="NCBI Taxonomy" id="1419482"/>
    <lineage>
        <taxon>Bacteria</taxon>
        <taxon>Pseudomonadati</taxon>
        <taxon>Bacteroidota</taxon>
        <taxon>Chitinophagia</taxon>
        <taxon>Chitinophagales</taxon>
        <taxon>Chitinophagaceae</taxon>
        <taxon>Chitinophaga</taxon>
    </lineage>
</organism>
<dbReference type="EMBL" id="FRBL01000002">
    <property type="protein sequence ID" value="SHL22933.1"/>
    <property type="molecule type" value="Genomic_DNA"/>
</dbReference>
<dbReference type="SUPFAM" id="SSF82153">
    <property type="entry name" value="FAS1 domain"/>
    <property type="match status" value="1"/>
</dbReference>
<evidence type="ECO:0000313" key="3">
    <source>
        <dbReference type="Proteomes" id="UP000184420"/>
    </source>
</evidence>
<dbReference type="RefSeq" id="WP_178372099.1">
    <property type="nucleotide sequence ID" value="NZ_FRBL01000002.1"/>
</dbReference>
<dbReference type="AlphaFoldDB" id="A0A1M6YXT8"/>
<reference evidence="2 3" key="1">
    <citation type="submission" date="2016-11" db="EMBL/GenBank/DDBJ databases">
        <authorList>
            <person name="Jaros S."/>
            <person name="Januszkiewicz K."/>
            <person name="Wedrychowicz H."/>
        </authorList>
    </citation>
    <scope>NUCLEOTIDE SEQUENCE [LARGE SCALE GENOMIC DNA]</scope>
    <source>
        <strain evidence="2 3">DSM 27406</strain>
    </source>
</reference>
<feature type="domain" description="FAS1" evidence="1">
    <location>
        <begin position="39"/>
        <end position="162"/>
    </location>
</feature>
<dbReference type="PROSITE" id="PS51257">
    <property type="entry name" value="PROKAR_LIPOPROTEIN"/>
    <property type="match status" value="1"/>
</dbReference>
<dbReference type="PANTHER" id="PTHR10900:SF77">
    <property type="entry name" value="FI19380P1"/>
    <property type="match status" value="1"/>
</dbReference>
<dbReference type="Gene3D" id="2.30.180.10">
    <property type="entry name" value="FAS1 domain"/>
    <property type="match status" value="1"/>
</dbReference>
<dbReference type="InterPro" id="IPR036378">
    <property type="entry name" value="FAS1_dom_sf"/>
</dbReference>
<protein>
    <submittedName>
        <fullName evidence="2">Uncaracterized surface protein containing fasciclin (FAS1) repeats</fullName>
    </submittedName>
</protein>
<dbReference type="InterPro" id="IPR050904">
    <property type="entry name" value="Adhesion/Biosynth-related"/>
</dbReference>
<sequence length="481" mass="53634">MMSYKTIAYTLLPLLCCAVLLQGCKKWEDSITINDQVLKENLMERIAAEPSTSKFAELVRKAGLDSVLTSSKVYTVFAPDNDAVSKLDPATQNDPAKLKQFVSNYITLQAWNSKTEDTASSYLQMLNGKYHLLHAALMGNATITSGNKPAKNGVYHVISSLLPMSDNIWETLTNDNTIPAVQKAYMLSLFRNVFDPTNAVQIGVDPKTGNPIYKAGTDSVNTNLFWQRVYDLRDESKRYALFVMEDAAWQGATQTYYPYFVTGGMDTTAALASWEVLKDLATEGNYTSDNIPDTVLSKFNVKIPVEGAQIKRSITTSNGTIFIMGKVDISPKNKFQQWILQGEEYTSSTSNKRSNTYFRDRVTPTGIPFKDVLVYNHGTSGFSLGFRITNVHTMKYKAYCVAVNDWMTTNFTQRLSVDSATNASMAYVTVTPNNYSEIYLGEFTISNYRSAMNVYLTAAANTTATTNPLVCDYIRIEPSFN</sequence>
<dbReference type="PROSITE" id="PS50213">
    <property type="entry name" value="FAS1"/>
    <property type="match status" value="1"/>
</dbReference>
<dbReference type="InterPro" id="IPR000782">
    <property type="entry name" value="FAS1_domain"/>
</dbReference>
<evidence type="ECO:0000313" key="2">
    <source>
        <dbReference type="EMBL" id="SHL22933.1"/>
    </source>
</evidence>
<dbReference type="Pfam" id="PF02469">
    <property type="entry name" value="Fasciclin"/>
    <property type="match status" value="1"/>
</dbReference>